<dbReference type="SMART" id="SM00331">
    <property type="entry name" value="PP2C_SIG"/>
    <property type="match status" value="1"/>
</dbReference>
<evidence type="ECO:0000256" key="3">
    <source>
        <dbReference type="SAM" id="Coils"/>
    </source>
</evidence>
<evidence type="ECO:0000259" key="5">
    <source>
        <dbReference type="PROSITE" id="PS50110"/>
    </source>
</evidence>
<keyword evidence="3" id="KW-0175">Coiled coil</keyword>
<dbReference type="EMBL" id="SHNP01000006">
    <property type="protein sequence ID" value="MCX2975214.1"/>
    <property type="molecule type" value="Genomic_DNA"/>
</dbReference>
<comment type="caution">
    <text evidence="6">The sequence shown here is derived from an EMBL/GenBank/DDBJ whole genome shotgun (WGS) entry which is preliminary data.</text>
</comment>
<sequence length="594" mass="64688">MAMTNSVSPGTDLPDKLGPVFLVVDDDPMVRKIVTRGLGQLNPAKVLEVEDGLEAQKVLQTMAIDVVVTDVVMPNMDGLELMKWAQEHCPQPLWIILSGLETFDAAVEALQSGAFDYLPKPPEVPRVRVAVRNAMDHIELERERKRLYAELEDSNSQLAEKVDQLQQVCHVLQNQAAVIQADLNRAEIIQRALLPQEPPVIPGWCMETLYRPGSSVGGDFYDAVMLDEKHLGLVIADAAGHGVAAAMLSVLFKLRLKQLDRHEKVLMPNQVLERLNSRLYDMLSAPGAFITAVYVLLDLHSGRGWLASAGHTPCVLNPAKGSPLMLERTGPALGLEPGAGYDEHEFTLTDGDRMMLYTDGVLDGGPDSPRTEDIADALNSGQNREELLGNLYASAVRGVGSDRDDITMFLLERAEGESHFDDAVPRETQQHEPLAPPPELQQGSSDGHAYISISGAVTWLCGQSLLDCSNAMLEQCAELTLDLGNCEHMDSTCLGTLHEIVTSHPESVNLQAVSPDVRKLFDELSMTSVLEHINPNTQSLPHGMTAINAASLSPEQQGARILGAHETLASLSAENQEQFRAVVNSLRADLPGEN</sequence>
<feature type="region of interest" description="Disordered" evidence="4">
    <location>
        <begin position="425"/>
        <end position="444"/>
    </location>
</feature>
<reference evidence="6" key="1">
    <citation type="submission" date="2019-02" db="EMBL/GenBank/DDBJ databases">
        <authorList>
            <person name="Li S.-H."/>
        </authorList>
    </citation>
    <scope>NUCLEOTIDE SEQUENCE</scope>
    <source>
        <strain evidence="6">IMCC8485</strain>
    </source>
</reference>
<dbReference type="Proteomes" id="UP001143307">
    <property type="component" value="Unassembled WGS sequence"/>
</dbReference>
<dbReference type="SUPFAM" id="SSF52091">
    <property type="entry name" value="SpoIIaa-like"/>
    <property type="match status" value="1"/>
</dbReference>
<feature type="coiled-coil region" evidence="3">
    <location>
        <begin position="137"/>
        <end position="175"/>
    </location>
</feature>
<dbReference type="Pfam" id="PF07228">
    <property type="entry name" value="SpoIIE"/>
    <property type="match status" value="1"/>
</dbReference>
<dbReference type="InterPro" id="IPR001789">
    <property type="entry name" value="Sig_transdc_resp-reg_receiver"/>
</dbReference>
<dbReference type="InterPro" id="IPR036513">
    <property type="entry name" value="STAS_dom_sf"/>
</dbReference>
<dbReference type="InterPro" id="IPR011006">
    <property type="entry name" value="CheY-like_superfamily"/>
</dbReference>
<evidence type="ECO:0000256" key="1">
    <source>
        <dbReference type="ARBA" id="ARBA00022801"/>
    </source>
</evidence>
<dbReference type="Pfam" id="PF00072">
    <property type="entry name" value="Response_reg"/>
    <property type="match status" value="1"/>
</dbReference>
<evidence type="ECO:0000256" key="4">
    <source>
        <dbReference type="SAM" id="MobiDB-lite"/>
    </source>
</evidence>
<dbReference type="CDD" id="cd14686">
    <property type="entry name" value="bZIP"/>
    <property type="match status" value="1"/>
</dbReference>
<dbReference type="InterPro" id="IPR058548">
    <property type="entry name" value="MlaB-like_STAS"/>
</dbReference>
<dbReference type="PANTHER" id="PTHR43156:SF2">
    <property type="entry name" value="STAGE II SPORULATION PROTEIN E"/>
    <property type="match status" value="1"/>
</dbReference>
<dbReference type="Gene3D" id="3.40.50.2300">
    <property type="match status" value="1"/>
</dbReference>
<evidence type="ECO:0000313" key="6">
    <source>
        <dbReference type="EMBL" id="MCX2975214.1"/>
    </source>
</evidence>
<evidence type="ECO:0000313" key="7">
    <source>
        <dbReference type="Proteomes" id="UP001143307"/>
    </source>
</evidence>
<feature type="modified residue" description="4-aspartylphosphate" evidence="2">
    <location>
        <position position="70"/>
    </location>
</feature>
<dbReference type="SUPFAM" id="SSF52172">
    <property type="entry name" value="CheY-like"/>
    <property type="match status" value="1"/>
</dbReference>
<keyword evidence="2" id="KW-0597">Phosphoprotein</keyword>
<dbReference type="InterPro" id="IPR052016">
    <property type="entry name" value="Bact_Sigma-Reg"/>
</dbReference>
<evidence type="ECO:0000256" key="2">
    <source>
        <dbReference type="PROSITE-ProRule" id="PRU00169"/>
    </source>
</evidence>
<protein>
    <submittedName>
        <fullName evidence="6">Response regulator</fullName>
    </submittedName>
</protein>
<dbReference type="Gene3D" id="3.60.40.10">
    <property type="entry name" value="PPM-type phosphatase domain"/>
    <property type="match status" value="1"/>
</dbReference>
<proteinExistence type="predicted"/>
<keyword evidence="1" id="KW-0378">Hydrolase</keyword>
<name>A0ABT3SZC7_9GAMM</name>
<dbReference type="InterPro" id="IPR001932">
    <property type="entry name" value="PPM-type_phosphatase-like_dom"/>
</dbReference>
<keyword evidence="7" id="KW-1185">Reference proteome</keyword>
<dbReference type="PANTHER" id="PTHR43156">
    <property type="entry name" value="STAGE II SPORULATION PROTEIN E-RELATED"/>
    <property type="match status" value="1"/>
</dbReference>
<dbReference type="PROSITE" id="PS50110">
    <property type="entry name" value="RESPONSE_REGULATORY"/>
    <property type="match status" value="1"/>
</dbReference>
<gene>
    <name evidence="6" type="ORF">EYC87_16650</name>
</gene>
<dbReference type="Gene3D" id="3.30.750.24">
    <property type="entry name" value="STAS domain"/>
    <property type="match status" value="1"/>
</dbReference>
<accession>A0ABT3SZC7</accession>
<dbReference type="InterPro" id="IPR036457">
    <property type="entry name" value="PPM-type-like_dom_sf"/>
</dbReference>
<dbReference type="SUPFAM" id="SSF81606">
    <property type="entry name" value="PP2C-like"/>
    <property type="match status" value="1"/>
</dbReference>
<dbReference type="CDD" id="cd07043">
    <property type="entry name" value="STAS_anti-anti-sigma_factors"/>
    <property type="match status" value="1"/>
</dbReference>
<dbReference type="Pfam" id="PF13466">
    <property type="entry name" value="STAS_2"/>
    <property type="match status" value="1"/>
</dbReference>
<dbReference type="CDD" id="cd17536">
    <property type="entry name" value="REC_YesN-like"/>
    <property type="match status" value="1"/>
</dbReference>
<dbReference type="SMART" id="SM00448">
    <property type="entry name" value="REC"/>
    <property type="match status" value="1"/>
</dbReference>
<organism evidence="6 7">
    <name type="scientific">Candidatus Seongchinamella marina</name>
    <dbReference type="NCBI Taxonomy" id="2518990"/>
    <lineage>
        <taxon>Bacteria</taxon>
        <taxon>Pseudomonadati</taxon>
        <taxon>Pseudomonadota</taxon>
        <taxon>Gammaproteobacteria</taxon>
        <taxon>Cellvibrionales</taxon>
        <taxon>Halieaceae</taxon>
        <taxon>Seongchinamella</taxon>
    </lineage>
</organism>
<feature type="domain" description="Response regulatory" evidence="5">
    <location>
        <begin position="20"/>
        <end position="135"/>
    </location>
</feature>